<gene>
    <name evidence="2" type="ORF">PoB_002397900</name>
</gene>
<reference evidence="2 3" key="1">
    <citation type="journal article" date="2021" name="Elife">
        <title>Chloroplast acquisition without the gene transfer in kleptoplastic sea slugs, Plakobranchus ocellatus.</title>
        <authorList>
            <person name="Maeda T."/>
            <person name="Takahashi S."/>
            <person name="Yoshida T."/>
            <person name="Shimamura S."/>
            <person name="Takaki Y."/>
            <person name="Nagai Y."/>
            <person name="Toyoda A."/>
            <person name="Suzuki Y."/>
            <person name="Arimoto A."/>
            <person name="Ishii H."/>
            <person name="Satoh N."/>
            <person name="Nishiyama T."/>
            <person name="Hasebe M."/>
            <person name="Maruyama T."/>
            <person name="Minagawa J."/>
            <person name="Obokata J."/>
            <person name="Shigenobu S."/>
        </authorList>
    </citation>
    <scope>NUCLEOTIDE SEQUENCE [LARGE SCALE GENOMIC DNA]</scope>
</reference>
<feature type="compositionally biased region" description="Acidic residues" evidence="1">
    <location>
        <begin position="10"/>
        <end position="26"/>
    </location>
</feature>
<accession>A0AAV3ZST9</accession>
<dbReference type="EMBL" id="BLXT01002778">
    <property type="protein sequence ID" value="GFN97473.1"/>
    <property type="molecule type" value="Genomic_DNA"/>
</dbReference>
<feature type="region of interest" description="Disordered" evidence="1">
    <location>
        <begin position="1"/>
        <end position="26"/>
    </location>
</feature>
<dbReference type="Proteomes" id="UP000735302">
    <property type="component" value="Unassembled WGS sequence"/>
</dbReference>
<evidence type="ECO:0000256" key="1">
    <source>
        <dbReference type="SAM" id="MobiDB-lite"/>
    </source>
</evidence>
<dbReference type="AlphaFoldDB" id="A0AAV3ZST9"/>
<keyword evidence="3" id="KW-1185">Reference proteome</keyword>
<evidence type="ECO:0000313" key="3">
    <source>
        <dbReference type="Proteomes" id="UP000735302"/>
    </source>
</evidence>
<comment type="caution">
    <text evidence="2">The sequence shown here is derived from an EMBL/GenBank/DDBJ whole genome shotgun (WGS) entry which is preliminary data.</text>
</comment>
<organism evidence="2 3">
    <name type="scientific">Plakobranchus ocellatus</name>
    <dbReference type="NCBI Taxonomy" id="259542"/>
    <lineage>
        <taxon>Eukaryota</taxon>
        <taxon>Metazoa</taxon>
        <taxon>Spiralia</taxon>
        <taxon>Lophotrochozoa</taxon>
        <taxon>Mollusca</taxon>
        <taxon>Gastropoda</taxon>
        <taxon>Heterobranchia</taxon>
        <taxon>Euthyneura</taxon>
        <taxon>Panpulmonata</taxon>
        <taxon>Sacoglossa</taxon>
        <taxon>Placobranchoidea</taxon>
        <taxon>Plakobranchidae</taxon>
        <taxon>Plakobranchus</taxon>
    </lineage>
</organism>
<sequence length="75" mass="8647">MTMMRRVYNYDDEAADDEDDDDNDDDDRWVKKPHVLADKGDLFDAHVLAELLLELKVFETMVLSSSVQQMLPIAS</sequence>
<protein>
    <submittedName>
        <fullName evidence="2">Uncharacterized protein</fullName>
    </submittedName>
</protein>
<proteinExistence type="predicted"/>
<name>A0AAV3ZST9_9GAST</name>
<evidence type="ECO:0000313" key="2">
    <source>
        <dbReference type="EMBL" id="GFN97473.1"/>
    </source>
</evidence>